<accession>A0A9P3GHW2</accession>
<name>A0A9P3GHW2_9APHY</name>
<reference evidence="1 2" key="1">
    <citation type="submission" date="2021-08" db="EMBL/GenBank/DDBJ databases">
        <title>Draft Genome Sequence of Phanerochaete sordida strain YK-624.</title>
        <authorList>
            <person name="Mori T."/>
            <person name="Dohra H."/>
            <person name="Suzuki T."/>
            <person name="Kawagishi H."/>
            <person name="Hirai H."/>
        </authorList>
    </citation>
    <scope>NUCLEOTIDE SEQUENCE [LARGE SCALE GENOMIC DNA]</scope>
    <source>
        <strain evidence="1 2">YK-624</strain>
    </source>
</reference>
<proteinExistence type="predicted"/>
<dbReference type="EMBL" id="BPQB01000048">
    <property type="protein sequence ID" value="GJE95342.1"/>
    <property type="molecule type" value="Genomic_DNA"/>
</dbReference>
<gene>
    <name evidence="1" type="ORF">PsYK624_115260</name>
</gene>
<sequence>MSTLITASAIVNLPPELIDLIVDQLQRDVRALRSCSLVCKAWLARASVHLFASFRVSCLPLCLFVLDFRGLVASSTRVSWHVCHIEVDVMPQSAADVATLAGHLPRLETLILLGIGLFRQNGSFEWPAAPCTGRALRRLRAVWLPVDLVSSFLGLFAAVDTLELRGPAPVMQGFSGGAHVVRHLRVDADADEALPDVGGLVDPRTLENLVVDLGRMHGAAAPERVHALLQRAGQYVSHLEYMHALGGWTSPVDVIPALVTCSALESFTLTTPVDARTWRESLAMLASAPPQTRHIRFVTRLDGPLPGDGAVLRDVMRALDWAVVARSLAHCRELAVVEVGLLHSAGGRVDFRARPQARDAVLESMPTWFRDVVTLA</sequence>
<comment type="caution">
    <text evidence="1">The sequence shown here is derived from an EMBL/GenBank/DDBJ whole genome shotgun (WGS) entry which is preliminary data.</text>
</comment>
<evidence type="ECO:0000313" key="1">
    <source>
        <dbReference type="EMBL" id="GJE95342.1"/>
    </source>
</evidence>
<dbReference type="SUPFAM" id="SSF81383">
    <property type="entry name" value="F-box domain"/>
    <property type="match status" value="1"/>
</dbReference>
<evidence type="ECO:0000313" key="2">
    <source>
        <dbReference type="Proteomes" id="UP000703269"/>
    </source>
</evidence>
<dbReference type="AlphaFoldDB" id="A0A9P3GHW2"/>
<protein>
    <submittedName>
        <fullName evidence="1">F-box protein</fullName>
    </submittedName>
</protein>
<keyword evidence="2" id="KW-1185">Reference proteome</keyword>
<dbReference type="OrthoDB" id="2921803at2759"/>
<dbReference type="Proteomes" id="UP000703269">
    <property type="component" value="Unassembled WGS sequence"/>
</dbReference>
<organism evidence="1 2">
    <name type="scientific">Phanerochaete sordida</name>
    <dbReference type="NCBI Taxonomy" id="48140"/>
    <lineage>
        <taxon>Eukaryota</taxon>
        <taxon>Fungi</taxon>
        <taxon>Dikarya</taxon>
        <taxon>Basidiomycota</taxon>
        <taxon>Agaricomycotina</taxon>
        <taxon>Agaricomycetes</taxon>
        <taxon>Polyporales</taxon>
        <taxon>Phanerochaetaceae</taxon>
        <taxon>Phanerochaete</taxon>
    </lineage>
</organism>
<dbReference type="InterPro" id="IPR036047">
    <property type="entry name" value="F-box-like_dom_sf"/>
</dbReference>